<accession>A0AC55DWK3</accession>
<sequence>MKLVMWLFQDSVTVEDVAVDFIAEEWALLDGSQKALYREVMVETFTNLAVVENLPTEDVIVRFSENYLSASIFKKLCEFHGCEKQGNNQNALLRRYLSLISWRRYEENTVDEISSQILILPELKRPGYLYPMEYLQNKKSFSSLSSLEHNKQFHIQCNAHQFRNCGKNNMHTTVEFQAGNKCYEECKIFRDPSILMDDMGISNGAKSYQCKHCGKDFTQYTCLIQHMRAHKKEKSFNCMECGKTFNSPSDLTRHKRTHSGERPYNCKECGKAFNLSSNLTRHMRIHSGERPYECKECKKTFTQSSHLTEHRRIHSGERPYECKECERAFKQSICLKRHMRIHSRERPYECEECEKAFTHSSNFSQHENSLWRENL</sequence>
<name>A0AC55DWK3_ECHTE</name>
<keyword evidence="1" id="KW-1185">Reference proteome</keyword>
<organism evidence="1 2">
    <name type="scientific">Echinops telfairi</name>
    <name type="common">Lesser hedgehog tenrec</name>
    <dbReference type="NCBI Taxonomy" id="9371"/>
    <lineage>
        <taxon>Eukaryota</taxon>
        <taxon>Metazoa</taxon>
        <taxon>Chordata</taxon>
        <taxon>Craniata</taxon>
        <taxon>Vertebrata</taxon>
        <taxon>Euteleostomi</taxon>
        <taxon>Mammalia</taxon>
        <taxon>Eutheria</taxon>
        <taxon>Afrotheria</taxon>
        <taxon>Tenrecidae</taxon>
        <taxon>Tenrecinae</taxon>
        <taxon>Echinops</taxon>
    </lineage>
</organism>
<evidence type="ECO:0000313" key="2">
    <source>
        <dbReference type="RefSeq" id="XP_045156128.1"/>
    </source>
</evidence>
<dbReference type="RefSeq" id="XP_045156128.1">
    <property type="nucleotide sequence ID" value="XM_045300193.1"/>
</dbReference>
<dbReference type="Proteomes" id="UP000694863">
    <property type="component" value="Unplaced"/>
</dbReference>
<evidence type="ECO:0000313" key="1">
    <source>
        <dbReference type="Proteomes" id="UP000694863"/>
    </source>
</evidence>
<reference evidence="2" key="1">
    <citation type="submission" date="2025-08" db="UniProtKB">
        <authorList>
            <consortium name="RefSeq"/>
        </authorList>
    </citation>
    <scope>IDENTIFICATION</scope>
</reference>
<protein>
    <submittedName>
        <fullName evidence="2">Zinc finger protein 501-like</fullName>
    </submittedName>
</protein>
<gene>
    <name evidence="2" type="primary">LOC123522797</name>
</gene>
<proteinExistence type="predicted"/>